<name>C5DMX7_LACTC</name>
<evidence type="ECO:0000256" key="6">
    <source>
        <dbReference type="ARBA" id="ARBA00022832"/>
    </source>
</evidence>
<keyword evidence="5" id="KW-0378">Hydrolase</keyword>
<evidence type="ECO:0000256" key="4">
    <source>
        <dbReference type="ARBA" id="ARBA00022487"/>
    </source>
</evidence>
<comment type="function">
    <text evidence="7">Hydrolyzes fatty acids from S-acylated cysteine residues in proteins with a strong preference for palmitoylated G-alpha proteins over other acyl substrates. Mediates the deacylation of G-alpha proteins such as GPA1 in vivo, but has weak or no activity toward palmitoylated Ras proteins. Has weak lysophospholipase activity in vitro; however such activity may not exist in vivo.</text>
</comment>
<dbReference type="OrthoDB" id="2418081at2759"/>
<reference evidence="11 12" key="1">
    <citation type="journal article" date="2009" name="Genome Res.">
        <title>Comparative genomics of protoploid Saccharomycetaceae.</title>
        <authorList>
            <consortium name="The Genolevures Consortium"/>
            <person name="Souciet J.-L."/>
            <person name="Dujon B."/>
            <person name="Gaillardin C."/>
            <person name="Johnston M."/>
            <person name="Baret P.V."/>
            <person name="Cliften P."/>
            <person name="Sherman D.J."/>
            <person name="Weissenbach J."/>
            <person name="Westhof E."/>
            <person name="Wincker P."/>
            <person name="Jubin C."/>
            <person name="Poulain J."/>
            <person name="Barbe V."/>
            <person name="Segurens B."/>
            <person name="Artiguenave F."/>
            <person name="Anthouard V."/>
            <person name="Vacherie B."/>
            <person name="Val M.-E."/>
            <person name="Fulton R.S."/>
            <person name="Minx P."/>
            <person name="Wilson R."/>
            <person name="Durrens P."/>
            <person name="Jean G."/>
            <person name="Marck C."/>
            <person name="Martin T."/>
            <person name="Nikolski M."/>
            <person name="Rolland T."/>
            <person name="Seret M.-L."/>
            <person name="Casaregola S."/>
            <person name="Despons L."/>
            <person name="Fairhead C."/>
            <person name="Fischer G."/>
            <person name="Lafontaine I."/>
            <person name="Leh V."/>
            <person name="Lemaire M."/>
            <person name="de Montigny J."/>
            <person name="Neuveglise C."/>
            <person name="Thierry A."/>
            <person name="Blanc-Lenfle I."/>
            <person name="Bleykasten C."/>
            <person name="Diffels J."/>
            <person name="Fritsch E."/>
            <person name="Frangeul L."/>
            <person name="Goeffon A."/>
            <person name="Jauniaux N."/>
            <person name="Kachouri-Lafond R."/>
            <person name="Payen C."/>
            <person name="Potier S."/>
            <person name="Pribylova L."/>
            <person name="Ozanne C."/>
            <person name="Richard G.-F."/>
            <person name="Sacerdot C."/>
            <person name="Straub M.-L."/>
            <person name="Talla E."/>
        </authorList>
    </citation>
    <scope>NUCLEOTIDE SEQUENCE [LARGE SCALE GENOMIC DNA]</scope>
    <source>
        <strain evidence="12">ATCC 56472 / CBS 6340 / NRRL Y-8284</strain>
    </source>
</reference>
<evidence type="ECO:0000256" key="7">
    <source>
        <dbReference type="ARBA" id="ARBA00029392"/>
    </source>
</evidence>
<dbReference type="InParanoid" id="C5DMX7"/>
<comment type="catalytic activity">
    <reaction evidence="9">
        <text>S-hexadecanoyl-L-cysteinyl-[protein] + H2O = L-cysteinyl-[protein] + hexadecanoate + H(+)</text>
        <dbReference type="Rhea" id="RHEA:19233"/>
        <dbReference type="Rhea" id="RHEA-COMP:10131"/>
        <dbReference type="Rhea" id="RHEA-COMP:11032"/>
        <dbReference type="ChEBI" id="CHEBI:7896"/>
        <dbReference type="ChEBI" id="CHEBI:15377"/>
        <dbReference type="ChEBI" id="CHEBI:15378"/>
        <dbReference type="ChEBI" id="CHEBI:29950"/>
        <dbReference type="ChEBI" id="CHEBI:74151"/>
        <dbReference type="EC" id="3.1.2.22"/>
    </reaction>
</comment>
<evidence type="ECO:0000313" key="12">
    <source>
        <dbReference type="Proteomes" id="UP000002036"/>
    </source>
</evidence>
<dbReference type="GO" id="GO:0005737">
    <property type="term" value="C:cytoplasm"/>
    <property type="evidence" value="ECO:0007669"/>
    <property type="project" value="TreeGrafter"/>
</dbReference>
<dbReference type="RefSeq" id="XP_002555575.1">
    <property type="nucleotide sequence ID" value="XM_002555529.1"/>
</dbReference>
<dbReference type="STRING" id="559295.C5DMX7"/>
<dbReference type="PANTHER" id="PTHR10655">
    <property type="entry name" value="LYSOPHOSPHOLIPASE-RELATED"/>
    <property type="match status" value="1"/>
</dbReference>
<evidence type="ECO:0000256" key="5">
    <source>
        <dbReference type="ARBA" id="ARBA00022801"/>
    </source>
</evidence>
<dbReference type="KEGG" id="lth:KLTH0G12474g"/>
<evidence type="ECO:0000313" key="11">
    <source>
        <dbReference type="EMBL" id="CAR25138.1"/>
    </source>
</evidence>
<organism evidence="11 12">
    <name type="scientific">Lachancea thermotolerans (strain ATCC 56472 / CBS 6340 / NRRL Y-8284)</name>
    <name type="common">Yeast</name>
    <name type="synonym">Kluyveromyces thermotolerans</name>
    <dbReference type="NCBI Taxonomy" id="559295"/>
    <lineage>
        <taxon>Eukaryota</taxon>
        <taxon>Fungi</taxon>
        <taxon>Dikarya</taxon>
        <taxon>Ascomycota</taxon>
        <taxon>Saccharomycotina</taxon>
        <taxon>Saccharomycetes</taxon>
        <taxon>Saccharomycetales</taxon>
        <taxon>Saccharomycetaceae</taxon>
        <taxon>Lachancea</taxon>
    </lineage>
</organism>
<evidence type="ECO:0000256" key="8">
    <source>
        <dbReference type="ARBA" id="ARBA00031195"/>
    </source>
</evidence>
<dbReference type="InterPro" id="IPR003140">
    <property type="entry name" value="PLipase/COase/thioEstase"/>
</dbReference>
<dbReference type="EC" id="3.1.2.22" evidence="2"/>
<gene>
    <name evidence="11" type="ordered locus">KLTH0G12474g</name>
</gene>
<dbReference type="Gene3D" id="3.40.50.1820">
    <property type="entry name" value="alpha/beta hydrolase"/>
    <property type="match status" value="1"/>
</dbReference>
<dbReference type="OMA" id="WYDILAM"/>
<sequence length="229" mass="24984">MSVINAIKIASKAQPAKQSLIFLHGLGDTGSGWSFLAELLQQDPAFRYTNFIFPNAPVMGITVNGNYPMPAWFDIRSWDNVQSQADVAGFLKSLHVVERLVDEQIQNGVNPQNIVVGGFSQGAALALGSAVTLPTKIAGFVALSGFSIINDKLLELKSPANSDTPIFHGHGDQDTVIPLKYGHSVEQFFTKYCGISNYTMNVYSGMEHSASPEEIEDLVKFLKSILRLH</sequence>
<evidence type="ECO:0000256" key="9">
    <source>
        <dbReference type="ARBA" id="ARBA00047337"/>
    </source>
</evidence>
<dbReference type="FunCoup" id="C5DMX7">
    <property type="interactions" value="501"/>
</dbReference>
<feature type="domain" description="Phospholipase/carboxylesterase/thioesterase" evidence="10">
    <location>
        <begin position="7"/>
        <end position="224"/>
    </location>
</feature>
<dbReference type="PANTHER" id="PTHR10655:SF17">
    <property type="entry name" value="LYSOPHOSPHOLIPASE-LIKE PROTEIN 1"/>
    <property type="match status" value="1"/>
</dbReference>
<dbReference type="HOGENOM" id="CLU_049413_3_8_1"/>
<evidence type="ECO:0000256" key="2">
    <source>
        <dbReference type="ARBA" id="ARBA00012423"/>
    </source>
</evidence>
<comment type="similarity">
    <text evidence="1">Belongs to the AB hydrolase superfamily. AB hydrolase 2 family.</text>
</comment>
<dbReference type="GeneID" id="8293857"/>
<accession>C5DMX7</accession>
<keyword evidence="6" id="KW-0276">Fatty acid metabolism</keyword>
<proteinExistence type="inferred from homology"/>
<dbReference type="GO" id="GO:0006631">
    <property type="term" value="P:fatty acid metabolic process"/>
    <property type="evidence" value="ECO:0007669"/>
    <property type="project" value="UniProtKB-KW"/>
</dbReference>
<dbReference type="AlphaFoldDB" id="C5DMX7"/>
<dbReference type="SUPFAM" id="SSF53474">
    <property type="entry name" value="alpha/beta-Hydrolases"/>
    <property type="match status" value="1"/>
</dbReference>
<keyword evidence="6" id="KW-0443">Lipid metabolism</keyword>
<keyword evidence="12" id="KW-1185">Reference proteome</keyword>
<dbReference type="eggNOG" id="KOG2112">
    <property type="taxonomic scope" value="Eukaryota"/>
</dbReference>
<dbReference type="Proteomes" id="UP000002036">
    <property type="component" value="Chromosome G"/>
</dbReference>
<dbReference type="InterPro" id="IPR050565">
    <property type="entry name" value="LYPA1-2/EST-like"/>
</dbReference>
<protein>
    <recommendedName>
        <fullName evidence="3">Acyl-protein thioesterase 1</fullName>
        <ecNumber evidence="2">3.1.2.22</ecNumber>
    </recommendedName>
    <alternativeName>
        <fullName evidence="8">Palmitoyl-protein hydrolase</fullName>
    </alternativeName>
</protein>
<dbReference type="InterPro" id="IPR029058">
    <property type="entry name" value="AB_hydrolase_fold"/>
</dbReference>
<dbReference type="GO" id="GO:0052689">
    <property type="term" value="F:carboxylic ester hydrolase activity"/>
    <property type="evidence" value="ECO:0007669"/>
    <property type="project" value="UniProtKB-KW"/>
</dbReference>
<evidence type="ECO:0000256" key="3">
    <source>
        <dbReference type="ARBA" id="ARBA00014923"/>
    </source>
</evidence>
<keyword evidence="4" id="KW-0719">Serine esterase</keyword>
<dbReference type="EMBL" id="CU928171">
    <property type="protein sequence ID" value="CAR25138.1"/>
    <property type="molecule type" value="Genomic_DNA"/>
</dbReference>
<dbReference type="Pfam" id="PF02230">
    <property type="entry name" value="Abhydrolase_2"/>
    <property type="match status" value="1"/>
</dbReference>
<dbReference type="GO" id="GO:0008474">
    <property type="term" value="F:palmitoyl-(protein) hydrolase activity"/>
    <property type="evidence" value="ECO:0007669"/>
    <property type="project" value="UniProtKB-EC"/>
</dbReference>
<evidence type="ECO:0000256" key="1">
    <source>
        <dbReference type="ARBA" id="ARBA00006499"/>
    </source>
</evidence>
<evidence type="ECO:0000259" key="10">
    <source>
        <dbReference type="Pfam" id="PF02230"/>
    </source>
</evidence>